<evidence type="ECO:0008006" key="3">
    <source>
        <dbReference type="Google" id="ProtNLM"/>
    </source>
</evidence>
<dbReference type="RefSeq" id="WP_341425027.1">
    <property type="nucleotide sequence ID" value="NZ_JBBUTG010000003.1"/>
</dbReference>
<dbReference type="EMBL" id="JBBUTG010000003">
    <property type="protein sequence ID" value="MEK8030667.1"/>
    <property type="molecule type" value="Genomic_DNA"/>
</dbReference>
<dbReference type="Proteomes" id="UP001371218">
    <property type="component" value="Unassembled WGS sequence"/>
</dbReference>
<name>A0ABU9BL36_9BURK</name>
<protein>
    <recommendedName>
        <fullName evidence="3">Glycoside hydrolase family 5 domain-containing protein</fullName>
    </recommendedName>
</protein>
<gene>
    <name evidence="1" type="ORF">AACH06_07490</name>
</gene>
<reference evidence="1 2" key="1">
    <citation type="submission" date="2024-04" db="EMBL/GenBank/DDBJ databases">
        <title>Novel species of the genus Ideonella isolated from streams.</title>
        <authorList>
            <person name="Lu H."/>
        </authorList>
    </citation>
    <scope>NUCLEOTIDE SEQUENCE [LARGE SCALE GENOMIC DNA]</scope>
    <source>
        <strain evidence="1 2">DXS29W</strain>
    </source>
</reference>
<comment type="caution">
    <text evidence="1">The sequence shown here is derived from an EMBL/GenBank/DDBJ whole genome shotgun (WGS) entry which is preliminary data.</text>
</comment>
<keyword evidence="2" id="KW-1185">Reference proteome</keyword>
<evidence type="ECO:0000313" key="1">
    <source>
        <dbReference type="EMBL" id="MEK8030667.1"/>
    </source>
</evidence>
<proteinExistence type="predicted"/>
<accession>A0ABU9BL36</accession>
<organism evidence="1 2">
    <name type="scientific">Ideonella lacteola</name>
    <dbReference type="NCBI Taxonomy" id="2984193"/>
    <lineage>
        <taxon>Bacteria</taxon>
        <taxon>Pseudomonadati</taxon>
        <taxon>Pseudomonadota</taxon>
        <taxon>Betaproteobacteria</taxon>
        <taxon>Burkholderiales</taxon>
        <taxon>Sphaerotilaceae</taxon>
        <taxon>Ideonella</taxon>
    </lineage>
</organism>
<sequence length="633" mass="69402">MDHGVGDLLEGMVEGKRWQRPNGARRLGARRRSSVAGLLCLGAAGAVVAAEAGGPARPFRSGVGLNLSAWDYFSTDFPLVNQFKRSSGWLTQCEPSTDKRCTGMPEGASPWDTLEESKLELDAQGWPRRLPAADDAQTHYRSVAVLLFNDNGHSHPAGKYVVTYEGRGVLAHDLLGRKLERESRPGRDVVEVDNRADGGWRISIKATDPKDPLRNIRVLPPGGACERDGGHYAMSAADCDRPSQGAFVPFEQLPADHWWHPRFIQDVRGFRVLRFMDWGKTNSSTLVRWSDRPKLDDATWASASGVPVEAMLDVARVTGADPWLNLPMQADDDYVRQFAQLLKAKLPAGRTAIVEYANEPWNQAFPVSAWMTRKARAEWPAAKASDAALAVNWHAWRSARICQTIKAEWGTQLAPVRCVLNVQAANPDLIRQSLACPLASASLGVPCAKRVDAVAVAPYFGGYLGEAAVQPQVAGWTRAADGLDQLFQELLGEDRRGMPAKAPLPATAGGALMQSRGWMAADKKLADEFGLPLWAYEGGQHLTLPPGSSDAAWLGLITAANRDARMSRAYQRHLADWQAAGGQVFVWFNHAGRPSKFGAWGLKETQFSDAFPKWQAVRAARDDQPCWWKGCLQ</sequence>
<evidence type="ECO:0000313" key="2">
    <source>
        <dbReference type="Proteomes" id="UP001371218"/>
    </source>
</evidence>